<comment type="caution">
    <text evidence="1">The sequence shown here is derived from an EMBL/GenBank/DDBJ whole genome shotgun (WGS) entry which is preliminary data.</text>
</comment>
<reference evidence="2" key="1">
    <citation type="journal article" date="2019" name="Int. J. Syst. Evol. Microbiol.">
        <title>The Global Catalogue of Microorganisms (GCM) 10K type strain sequencing project: providing services to taxonomists for standard genome sequencing and annotation.</title>
        <authorList>
            <consortium name="The Broad Institute Genomics Platform"/>
            <consortium name="The Broad Institute Genome Sequencing Center for Infectious Disease"/>
            <person name="Wu L."/>
            <person name="Ma J."/>
        </authorList>
    </citation>
    <scope>NUCLEOTIDE SEQUENCE [LARGE SCALE GENOMIC DNA]</scope>
    <source>
        <strain evidence="2">JCM 17938</strain>
    </source>
</reference>
<evidence type="ECO:0000313" key="1">
    <source>
        <dbReference type="EMBL" id="GAA4618701.1"/>
    </source>
</evidence>
<keyword evidence="2" id="KW-1185">Reference proteome</keyword>
<accession>A0ABP8U1D9</accession>
<protein>
    <submittedName>
        <fullName evidence="1">Uncharacterized protein</fullName>
    </submittedName>
</protein>
<evidence type="ECO:0000313" key="2">
    <source>
        <dbReference type="Proteomes" id="UP001500212"/>
    </source>
</evidence>
<name>A0ABP8U1D9_9ACTN</name>
<sequence>MNVMIGGMSSRNRGLPRGQSWPLSLTDVIDGLGDAHALMKPPRFETGLISDVVVVVSWVPALSFNYGQGGIHPDSVGVDVVIRPVRSIDRVAVRSLLRSQGLPQLRGWVRQAQTAAETWKSRGQHGYWRYARGELLFAGDRPE</sequence>
<proteinExistence type="predicted"/>
<gene>
    <name evidence="1" type="ORF">GCM10023195_84240</name>
</gene>
<dbReference type="Proteomes" id="UP001500212">
    <property type="component" value="Unassembled WGS sequence"/>
</dbReference>
<organism evidence="1 2">
    <name type="scientific">Actinoallomurus liliacearum</name>
    <dbReference type="NCBI Taxonomy" id="1080073"/>
    <lineage>
        <taxon>Bacteria</taxon>
        <taxon>Bacillati</taxon>
        <taxon>Actinomycetota</taxon>
        <taxon>Actinomycetes</taxon>
        <taxon>Streptosporangiales</taxon>
        <taxon>Thermomonosporaceae</taxon>
        <taxon>Actinoallomurus</taxon>
    </lineage>
</organism>
<dbReference type="EMBL" id="BAABHJ010000040">
    <property type="protein sequence ID" value="GAA4618701.1"/>
    <property type="molecule type" value="Genomic_DNA"/>
</dbReference>